<evidence type="ECO:0000313" key="3">
    <source>
        <dbReference type="Proteomes" id="UP000609346"/>
    </source>
</evidence>
<evidence type="ECO:0008006" key="4">
    <source>
        <dbReference type="Google" id="ProtNLM"/>
    </source>
</evidence>
<keyword evidence="1" id="KW-0732">Signal</keyword>
<protein>
    <recommendedName>
        <fullName evidence="4">Type IV secretion system protein VirB6</fullName>
    </recommendedName>
</protein>
<dbReference type="RefSeq" id="WP_191203144.1">
    <property type="nucleotide sequence ID" value="NZ_JACXZA010000002.1"/>
</dbReference>
<feature type="signal peptide" evidence="1">
    <location>
        <begin position="1"/>
        <end position="30"/>
    </location>
</feature>
<proteinExistence type="predicted"/>
<organism evidence="2 3">
    <name type="scientific">Paenibacillus terricola</name>
    <dbReference type="NCBI Taxonomy" id="2763503"/>
    <lineage>
        <taxon>Bacteria</taxon>
        <taxon>Bacillati</taxon>
        <taxon>Bacillota</taxon>
        <taxon>Bacilli</taxon>
        <taxon>Bacillales</taxon>
        <taxon>Paenibacillaceae</taxon>
        <taxon>Paenibacillus</taxon>
    </lineage>
</organism>
<feature type="chain" id="PRO_5046422874" description="Type IV secretion system protein VirB6" evidence="1">
    <location>
        <begin position="31"/>
        <end position="153"/>
    </location>
</feature>
<sequence>MRNRLYHHFAAVVAVMLLLVTMLNPAAAHAADAKAKAPSHPVQVFDVKAEKVVKSVDNDRQYQKFARSWLKSVTGFAPQLKSDDSCLYVYRIPLNKPAKVKVSQTELVVREVFLFNCANKPPLLLVFDDQRRPYLLQFSADIAPFVKKIGIPS</sequence>
<evidence type="ECO:0000313" key="2">
    <source>
        <dbReference type="EMBL" id="MBD3918850.1"/>
    </source>
</evidence>
<name>A0ABR8MT91_9BACL</name>
<reference evidence="2 3" key="1">
    <citation type="submission" date="2020-09" db="EMBL/GenBank/DDBJ databases">
        <title>Paenibacillus sp. strain PR3 16S rRNA gene Genome sequencing and assembly.</title>
        <authorList>
            <person name="Kim J."/>
        </authorList>
    </citation>
    <scope>NUCLEOTIDE SEQUENCE [LARGE SCALE GENOMIC DNA]</scope>
    <source>
        <strain evidence="2 3">PR3</strain>
    </source>
</reference>
<dbReference type="Proteomes" id="UP000609346">
    <property type="component" value="Unassembled WGS sequence"/>
</dbReference>
<comment type="caution">
    <text evidence="2">The sequence shown here is derived from an EMBL/GenBank/DDBJ whole genome shotgun (WGS) entry which is preliminary data.</text>
</comment>
<gene>
    <name evidence="2" type="ORF">H8B09_08815</name>
</gene>
<evidence type="ECO:0000256" key="1">
    <source>
        <dbReference type="SAM" id="SignalP"/>
    </source>
</evidence>
<dbReference type="EMBL" id="JACXZA010000002">
    <property type="protein sequence ID" value="MBD3918850.1"/>
    <property type="molecule type" value="Genomic_DNA"/>
</dbReference>
<keyword evidence="3" id="KW-1185">Reference proteome</keyword>
<accession>A0ABR8MT91</accession>